<feature type="compositionally biased region" description="Low complexity" evidence="1">
    <location>
        <begin position="45"/>
        <end position="85"/>
    </location>
</feature>
<organism evidence="2 3">
    <name type="scientific">Mytilus coruscus</name>
    <name type="common">Sea mussel</name>
    <dbReference type="NCBI Taxonomy" id="42192"/>
    <lineage>
        <taxon>Eukaryota</taxon>
        <taxon>Metazoa</taxon>
        <taxon>Spiralia</taxon>
        <taxon>Lophotrochozoa</taxon>
        <taxon>Mollusca</taxon>
        <taxon>Bivalvia</taxon>
        <taxon>Autobranchia</taxon>
        <taxon>Pteriomorphia</taxon>
        <taxon>Mytilida</taxon>
        <taxon>Mytiloidea</taxon>
        <taxon>Mytilidae</taxon>
        <taxon>Mytilinae</taxon>
        <taxon>Mytilus</taxon>
    </lineage>
</organism>
<name>A0A6J8ESZ3_MYTCO</name>
<feature type="region of interest" description="Disordered" evidence="1">
    <location>
        <begin position="1"/>
        <end position="85"/>
    </location>
</feature>
<keyword evidence="3" id="KW-1185">Reference proteome</keyword>
<evidence type="ECO:0000313" key="2">
    <source>
        <dbReference type="EMBL" id="CAC5423637.1"/>
    </source>
</evidence>
<dbReference type="EMBL" id="CACVKT020009832">
    <property type="protein sequence ID" value="CAC5423637.1"/>
    <property type="molecule type" value="Genomic_DNA"/>
</dbReference>
<dbReference type="Proteomes" id="UP000507470">
    <property type="component" value="Unassembled WGS sequence"/>
</dbReference>
<evidence type="ECO:0000313" key="3">
    <source>
        <dbReference type="Proteomes" id="UP000507470"/>
    </source>
</evidence>
<protein>
    <submittedName>
        <fullName evidence="2">Uncharacterized protein</fullName>
    </submittedName>
</protein>
<reference evidence="2 3" key="1">
    <citation type="submission" date="2020-06" db="EMBL/GenBank/DDBJ databases">
        <authorList>
            <person name="Li R."/>
            <person name="Bekaert M."/>
        </authorList>
    </citation>
    <scope>NUCLEOTIDE SEQUENCE [LARGE SCALE GENOMIC DNA]</scope>
    <source>
        <strain evidence="3">wild</strain>
    </source>
</reference>
<dbReference type="AlphaFoldDB" id="A0A6J8ESZ3"/>
<gene>
    <name evidence="2" type="ORF">MCOR_55616</name>
</gene>
<evidence type="ECO:0000256" key="1">
    <source>
        <dbReference type="SAM" id="MobiDB-lite"/>
    </source>
</evidence>
<proteinExistence type="predicted"/>
<feature type="region of interest" description="Disordered" evidence="1">
    <location>
        <begin position="337"/>
        <end position="357"/>
    </location>
</feature>
<accession>A0A6J8ESZ3</accession>
<sequence>MEGLPLTEDLPYSKKRKASNASGPYTRKRQLQLWCRERRVNHESPPNQQQQPENQQHIEQQPENQQHIEQQPENQQHNEQQQQFEQGKIARKRLYYEAFKQRLSHRIQFCYQQHVDTPYVYNKKKIKIISLSPSNLSQLTDQTVTQEEVLLPKSSTPSTCVQQAKSPNNVFLSSSNVSPQLSAQTVTQEEVLLPTSNSHTGGSFVTNIKYTITCVQQAKSPNNVFLSSSNVSPQLTDQTVTQEEVLLPTSSTPSTCVKQAKYPNNVCLSSNVSPQLTDLTVTQEEVLLPTSSTPSTCVQQAKYPNNVFSSSSNVSPQLTDQTVTQEEVLLPTSSIQSTIKQQEKSPDNIFLSSSTKN</sequence>